<dbReference type="Proteomes" id="UP000315289">
    <property type="component" value="Unassembled WGS sequence"/>
</dbReference>
<accession>A0A557SZ35</accession>
<protein>
    <submittedName>
        <fullName evidence="1">Uncharacterized protein</fullName>
    </submittedName>
</protein>
<reference evidence="1 2" key="1">
    <citation type="journal article" date="2019" name="Front. Microbiol.">
        <title>Ammonia Oxidation by the Arctic Terrestrial Thaumarchaeote Candidatus Nitrosocosmicus arcticus Is Stimulated by Increasing Temperatures.</title>
        <authorList>
            <person name="Alves R.J.E."/>
            <person name="Kerou M."/>
            <person name="Zappe A."/>
            <person name="Bittner R."/>
            <person name="Abby S.S."/>
            <person name="Schmidt H.A."/>
            <person name="Pfeifer K."/>
            <person name="Schleper C."/>
        </authorList>
    </citation>
    <scope>NUCLEOTIDE SEQUENCE [LARGE SCALE GENOMIC DNA]</scope>
    <source>
        <strain evidence="1 2">Kfb</strain>
    </source>
</reference>
<proteinExistence type="predicted"/>
<gene>
    <name evidence="1" type="ORF">NARC_10266</name>
</gene>
<dbReference type="AlphaFoldDB" id="A0A557SZ35"/>
<keyword evidence="2" id="KW-1185">Reference proteome</keyword>
<organism evidence="1 2">
    <name type="scientific">Candidatus Nitrosocosmicus arcticus</name>
    <dbReference type="NCBI Taxonomy" id="2035267"/>
    <lineage>
        <taxon>Archaea</taxon>
        <taxon>Nitrososphaerota</taxon>
        <taxon>Nitrososphaeria</taxon>
        <taxon>Nitrososphaerales</taxon>
        <taxon>Nitrososphaeraceae</taxon>
        <taxon>Candidatus Nitrosocosmicus</taxon>
    </lineage>
</organism>
<name>A0A557SZ35_9ARCH</name>
<sequence length="94" mass="10570">MEEYEINCVVKDNSGIITQLGFKDQGIHSIFILTRLIILGRISFYANKNGNRVKVVVRDSTIDNESLISDDECINIDDLNFLPKCSSLPKAHLS</sequence>
<evidence type="ECO:0000313" key="2">
    <source>
        <dbReference type="Proteomes" id="UP000315289"/>
    </source>
</evidence>
<comment type="caution">
    <text evidence="1">The sequence shown here is derived from an EMBL/GenBank/DDBJ whole genome shotgun (WGS) entry which is preliminary data.</text>
</comment>
<evidence type="ECO:0000313" key="1">
    <source>
        <dbReference type="EMBL" id="TVP41860.1"/>
    </source>
</evidence>
<dbReference type="EMBL" id="VOAH01000001">
    <property type="protein sequence ID" value="TVP41860.1"/>
    <property type="molecule type" value="Genomic_DNA"/>
</dbReference>